<dbReference type="EMBL" id="QWLB01000004">
    <property type="protein sequence ID" value="RIH93662.1"/>
    <property type="molecule type" value="Genomic_DNA"/>
</dbReference>
<sequence length="268" mass="30044">MLPKPQVPFPVSSDHRVRPDLVRLEGPPFLLDCEYPRYRAAKLEAFGSEPSSALLSPAHQPSKVSAALEGLWSQLPQAPGEDAGSIPPTSALLEFGKAAALRVQEDLVLMHGTQLEALWVCFPSHWNPLDKIGRSFAEIHTPVPHSERLQAAQHNVARAMSQKGPFVRYVWGLTFDPALSAHPHRPTRLSGPQVYFRTERQVTLPLPELERSWFLIRVYVVPVERVAHTPERRAALRHALQTLPEAHRTYKPATVAAHAWLEAQGFFR</sequence>
<accession>A0A399FET2</accession>
<evidence type="ECO:0000313" key="1">
    <source>
        <dbReference type="EMBL" id="RIH93662.1"/>
    </source>
</evidence>
<reference evidence="1 2" key="1">
    <citation type="submission" date="2018-08" db="EMBL/GenBank/DDBJ databases">
        <title>Meiothermus granaticius genome AF-68 sequencing project.</title>
        <authorList>
            <person name="Da Costa M.S."/>
            <person name="Albuquerque L."/>
            <person name="Raposo P."/>
            <person name="Froufe H.J.C."/>
            <person name="Barroso C.S."/>
            <person name="Egas C."/>
        </authorList>
    </citation>
    <scope>NUCLEOTIDE SEQUENCE [LARGE SCALE GENOMIC DNA]</scope>
    <source>
        <strain evidence="1 2">AF-68</strain>
    </source>
</reference>
<dbReference type="RefSeq" id="WP_119356011.1">
    <property type="nucleotide sequence ID" value="NZ_BJXM01000007.1"/>
</dbReference>
<comment type="caution">
    <text evidence="1">The sequence shown here is derived from an EMBL/GenBank/DDBJ whole genome shotgun (WGS) entry which is preliminary data.</text>
</comment>
<name>A0A399FET2_9DEIN</name>
<keyword evidence="2" id="KW-1185">Reference proteome</keyword>
<dbReference type="InterPro" id="IPR021848">
    <property type="entry name" value="HODM_asu-like"/>
</dbReference>
<dbReference type="AlphaFoldDB" id="A0A399FET2"/>
<dbReference type="Pfam" id="PF11927">
    <property type="entry name" value="HODM_asu-like"/>
    <property type="match status" value="1"/>
</dbReference>
<gene>
    <name evidence="1" type="ORF">Mgrana_00488</name>
</gene>
<evidence type="ECO:0000313" key="2">
    <source>
        <dbReference type="Proteomes" id="UP000266178"/>
    </source>
</evidence>
<organism evidence="1 2">
    <name type="scientific">Meiothermus granaticius NBRC 107808</name>
    <dbReference type="NCBI Taxonomy" id="1227551"/>
    <lineage>
        <taxon>Bacteria</taxon>
        <taxon>Thermotogati</taxon>
        <taxon>Deinococcota</taxon>
        <taxon>Deinococci</taxon>
        <taxon>Thermales</taxon>
        <taxon>Thermaceae</taxon>
        <taxon>Meiothermus</taxon>
    </lineage>
</organism>
<protein>
    <recommendedName>
        <fullName evidence="3">DUF3445 domain-containing protein</fullName>
    </recommendedName>
</protein>
<proteinExistence type="predicted"/>
<dbReference type="Proteomes" id="UP000266178">
    <property type="component" value="Unassembled WGS sequence"/>
</dbReference>
<evidence type="ECO:0008006" key="3">
    <source>
        <dbReference type="Google" id="ProtNLM"/>
    </source>
</evidence>
<dbReference type="OrthoDB" id="5242510at2"/>